<dbReference type="Pfam" id="PF05137">
    <property type="entry name" value="PilN"/>
    <property type="match status" value="1"/>
</dbReference>
<dbReference type="GO" id="GO:0043683">
    <property type="term" value="P:type IV pilus assembly"/>
    <property type="evidence" value="ECO:0007669"/>
    <property type="project" value="TreeGrafter"/>
</dbReference>
<evidence type="ECO:0008006" key="3">
    <source>
        <dbReference type="Google" id="ProtNLM"/>
    </source>
</evidence>
<comment type="caution">
    <text evidence="1">The sequence shown here is derived from an EMBL/GenBank/DDBJ whole genome shotgun (WGS) entry which is preliminary data.</text>
</comment>
<evidence type="ECO:0000313" key="2">
    <source>
        <dbReference type="Proteomes" id="UP000305675"/>
    </source>
</evidence>
<gene>
    <name evidence="1" type="ORF">FCL42_21135</name>
</gene>
<organism evidence="1 2">
    <name type="scientific">Ferrimonas aestuarii</name>
    <dbReference type="NCBI Taxonomy" id="2569539"/>
    <lineage>
        <taxon>Bacteria</taxon>
        <taxon>Pseudomonadati</taxon>
        <taxon>Pseudomonadota</taxon>
        <taxon>Gammaproteobacteria</taxon>
        <taxon>Alteromonadales</taxon>
        <taxon>Ferrimonadaceae</taxon>
        <taxon>Ferrimonas</taxon>
    </lineage>
</organism>
<dbReference type="OrthoDB" id="5296173at2"/>
<name>A0A4U1BDQ1_9GAMM</name>
<evidence type="ECO:0000313" key="1">
    <source>
        <dbReference type="EMBL" id="TKB49130.1"/>
    </source>
</evidence>
<dbReference type="InterPro" id="IPR007813">
    <property type="entry name" value="PilN"/>
</dbReference>
<proteinExistence type="predicted"/>
<dbReference type="Proteomes" id="UP000305675">
    <property type="component" value="Unassembled WGS sequence"/>
</dbReference>
<dbReference type="InterPro" id="IPR052534">
    <property type="entry name" value="Extracell_DNA_Util/SecSys_Comp"/>
</dbReference>
<dbReference type="EMBL" id="SWCJ01000029">
    <property type="protein sequence ID" value="TKB49130.1"/>
    <property type="molecule type" value="Genomic_DNA"/>
</dbReference>
<reference evidence="1 2" key="1">
    <citation type="submission" date="2019-04" db="EMBL/GenBank/DDBJ databases">
        <authorList>
            <person name="Hwang J.C."/>
        </authorList>
    </citation>
    <scope>NUCLEOTIDE SEQUENCE [LARGE SCALE GENOMIC DNA]</scope>
    <source>
        <strain evidence="1 2">IMCC35002</strain>
    </source>
</reference>
<dbReference type="AlphaFoldDB" id="A0A4U1BDQ1"/>
<keyword evidence="2" id="KW-1185">Reference proteome</keyword>
<dbReference type="RefSeq" id="WP_136865408.1">
    <property type="nucleotide sequence ID" value="NZ_SWCJ01000029.1"/>
</dbReference>
<sequence length="185" mass="20807">MAAINLLPWREKRRRQAGRRFQFTLMATLLCAVVVLVLGIEGLSLAREQQRQRNLYLQQQIAQVDARNQQAQSLAAQFEALQQAQALIQHLHQDSLSGVRLFNALHQVIDDGVQLQRLQLEGVNIELDGFCHSNNQLSDLLRAMEASPWLTEPMLESIEAGTLSGRRGHFFRLTVSLVIGGGRES</sequence>
<dbReference type="GO" id="GO:0043107">
    <property type="term" value="P:type IV pilus-dependent motility"/>
    <property type="evidence" value="ECO:0007669"/>
    <property type="project" value="TreeGrafter"/>
</dbReference>
<dbReference type="PANTHER" id="PTHR40278:SF2">
    <property type="entry name" value="TYPE IV PILUS INNER MEMBRANE COMPONENT PILN"/>
    <property type="match status" value="1"/>
</dbReference>
<dbReference type="PANTHER" id="PTHR40278">
    <property type="entry name" value="DNA UTILIZATION PROTEIN HOFN"/>
    <property type="match status" value="1"/>
</dbReference>
<protein>
    <recommendedName>
        <fullName evidence="3">Type IV pilus assembly protein PilN</fullName>
    </recommendedName>
</protein>
<accession>A0A4U1BDQ1</accession>